<dbReference type="InterPro" id="IPR001640">
    <property type="entry name" value="Lgt"/>
</dbReference>
<comment type="subcellular location">
    <subcellularLocation>
        <location evidence="7">Cell membrane</location>
        <topology evidence="7">Multi-pass membrane protein</topology>
    </subcellularLocation>
</comment>
<evidence type="ECO:0000256" key="5">
    <source>
        <dbReference type="ARBA" id="ARBA00022989"/>
    </source>
</evidence>
<evidence type="ECO:0000256" key="2">
    <source>
        <dbReference type="ARBA" id="ARBA00022475"/>
    </source>
</evidence>
<keyword evidence="3 7" id="KW-0808">Transferase</keyword>
<proteinExistence type="inferred from homology"/>
<comment type="function">
    <text evidence="7">Catalyzes the transfer of the diacylglyceryl group from phosphatidylglycerol to the sulfhydryl group of the N-terminal cysteine of a prolipoprotein, the first step in the formation of mature lipoproteins.</text>
</comment>
<comment type="caution">
    <text evidence="8">The sequence shown here is derived from an EMBL/GenBank/DDBJ whole genome shotgun (WGS) entry which is preliminary data.</text>
</comment>
<keyword evidence="9" id="KW-1185">Reference proteome</keyword>
<protein>
    <recommendedName>
        <fullName evidence="7">Phosphatidylglycerol--prolipoprotein diacylglyceryl transferase</fullName>
        <ecNumber evidence="7">2.5.1.145</ecNumber>
    </recommendedName>
</protein>
<keyword evidence="5 7" id="KW-1133">Transmembrane helix</keyword>
<feature type="transmembrane region" description="Helical" evidence="7">
    <location>
        <begin position="253"/>
        <end position="275"/>
    </location>
</feature>
<keyword evidence="2 7" id="KW-1003">Cell membrane</keyword>
<keyword evidence="4 7" id="KW-0812">Transmembrane</keyword>
<dbReference type="EC" id="2.5.1.145" evidence="7"/>
<evidence type="ECO:0000256" key="1">
    <source>
        <dbReference type="ARBA" id="ARBA00007150"/>
    </source>
</evidence>
<dbReference type="NCBIfam" id="TIGR00544">
    <property type="entry name" value="lgt"/>
    <property type="match status" value="1"/>
</dbReference>
<dbReference type="Pfam" id="PF01790">
    <property type="entry name" value="LGT"/>
    <property type="match status" value="1"/>
</dbReference>
<evidence type="ECO:0000256" key="4">
    <source>
        <dbReference type="ARBA" id="ARBA00022692"/>
    </source>
</evidence>
<feature type="transmembrane region" description="Helical" evidence="7">
    <location>
        <begin position="115"/>
        <end position="138"/>
    </location>
</feature>
<dbReference type="Proteomes" id="UP000726170">
    <property type="component" value="Unassembled WGS sequence"/>
</dbReference>
<name>A0ABS6EIS3_9CLOT</name>
<accession>A0ABS6EIS3</accession>
<feature type="transmembrane region" description="Helical" evidence="7">
    <location>
        <begin position="79"/>
        <end position="103"/>
    </location>
</feature>
<dbReference type="GO" id="GO:0016740">
    <property type="term" value="F:transferase activity"/>
    <property type="evidence" value="ECO:0007669"/>
    <property type="project" value="UniProtKB-KW"/>
</dbReference>
<feature type="transmembrane region" description="Helical" evidence="7">
    <location>
        <begin position="158"/>
        <end position="174"/>
    </location>
</feature>
<evidence type="ECO:0000256" key="6">
    <source>
        <dbReference type="ARBA" id="ARBA00023136"/>
    </source>
</evidence>
<feature type="transmembrane region" description="Helical" evidence="7">
    <location>
        <begin position="12"/>
        <end position="32"/>
    </location>
</feature>
<comment type="catalytic activity">
    <reaction evidence="7">
        <text>L-cysteinyl-[prolipoprotein] + a 1,2-diacyl-sn-glycero-3-phospho-(1'-sn-glycerol) = an S-1,2-diacyl-sn-glyceryl-L-cysteinyl-[prolipoprotein] + sn-glycerol 1-phosphate + H(+)</text>
        <dbReference type="Rhea" id="RHEA:56712"/>
        <dbReference type="Rhea" id="RHEA-COMP:14679"/>
        <dbReference type="Rhea" id="RHEA-COMP:14680"/>
        <dbReference type="ChEBI" id="CHEBI:15378"/>
        <dbReference type="ChEBI" id="CHEBI:29950"/>
        <dbReference type="ChEBI" id="CHEBI:57685"/>
        <dbReference type="ChEBI" id="CHEBI:64716"/>
        <dbReference type="ChEBI" id="CHEBI:140658"/>
        <dbReference type="EC" id="2.5.1.145"/>
    </reaction>
</comment>
<dbReference type="PANTHER" id="PTHR30589:SF0">
    <property type="entry name" value="PHOSPHATIDYLGLYCEROL--PROLIPOPROTEIN DIACYLGLYCERYL TRANSFERASE"/>
    <property type="match status" value="1"/>
</dbReference>
<dbReference type="HAMAP" id="MF_01147">
    <property type="entry name" value="Lgt"/>
    <property type="match status" value="1"/>
</dbReference>
<evidence type="ECO:0000313" key="9">
    <source>
        <dbReference type="Proteomes" id="UP000726170"/>
    </source>
</evidence>
<reference evidence="8 9" key="1">
    <citation type="submission" date="2021-06" db="EMBL/GenBank/DDBJ databases">
        <authorList>
            <person name="Sun Q."/>
            <person name="Li D."/>
        </authorList>
    </citation>
    <scope>NUCLEOTIDE SEQUENCE [LARGE SCALE GENOMIC DNA]</scope>
    <source>
        <strain evidence="8 9">MSJ-11</strain>
    </source>
</reference>
<feature type="transmembrane region" description="Helical" evidence="7">
    <location>
        <begin position="210"/>
        <end position="232"/>
    </location>
</feature>
<sequence>MVELFRIGHFSIYLFGVAVALGIIVGMFIMSIESKRKGLDSDKIFDLALYTILASIIGARIYYVVAFDLSYYIQNPSEIFLISSGGMSIQGGLIGGTLFALWYTKKKNISFFEAADVAAPAIAIGQAIGRIGCDVFGIPMKNVYPWGINVAGQILHPAQMYEMYLNLILFIFLWSRRGKIRYNGELFIKYIIGFSINRALVEIFRTNPLVVGPLSIAHVTSIIIIILALIVNKKIKNNNMIVESNVECSRVKVPMYQYILVALIAILGTWFYYYIH</sequence>
<comment type="pathway">
    <text evidence="7">Protein modification; lipoprotein biosynthesis (diacylglyceryl transfer).</text>
</comment>
<dbReference type="PANTHER" id="PTHR30589">
    <property type="entry name" value="PROLIPOPROTEIN DIACYLGLYCERYL TRANSFERASE"/>
    <property type="match status" value="1"/>
</dbReference>
<feature type="binding site" evidence="7">
    <location>
        <position position="130"/>
    </location>
    <ligand>
        <name>a 1,2-diacyl-sn-glycero-3-phospho-(1'-sn-glycerol)</name>
        <dbReference type="ChEBI" id="CHEBI:64716"/>
    </ligand>
</feature>
<keyword evidence="6 7" id="KW-0472">Membrane</keyword>
<dbReference type="EMBL" id="JAHLQF010000003">
    <property type="protein sequence ID" value="MBU5485129.1"/>
    <property type="molecule type" value="Genomic_DNA"/>
</dbReference>
<feature type="transmembrane region" description="Helical" evidence="7">
    <location>
        <begin position="44"/>
        <end position="67"/>
    </location>
</feature>
<dbReference type="RefSeq" id="WP_216439700.1">
    <property type="nucleotide sequence ID" value="NZ_JAHLQF010000003.1"/>
</dbReference>
<feature type="transmembrane region" description="Helical" evidence="7">
    <location>
        <begin position="186"/>
        <end position="204"/>
    </location>
</feature>
<organism evidence="8 9">
    <name type="scientific">Clostridium mobile</name>
    <dbReference type="NCBI Taxonomy" id="2841512"/>
    <lineage>
        <taxon>Bacteria</taxon>
        <taxon>Bacillati</taxon>
        <taxon>Bacillota</taxon>
        <taxon>Clostridia</taxon>
        <taxon>Eubacteriales</taxon>
        <taxon>Clostridiaceae</taxon>
        <taxon>Clostridium</taxon>
    </lineage>
</organism>
<evidence type="ECO:0000256" key="7">
    <source>
        <dbReference type="HAMAP-Rule" id="MF_01147"/>
    </source>
</evidence>
<comment type="similarity">
    <text evidence="1 7">Belongs to the Lgt family.</text>
</comment>
<gene>
    <name evidence="7 8" type="primary">lgt</name>
    <name evidence="8" type="ORF">KQI86_12365</name>
</gene>
<evidence type="ECO:0000313" key="8">
    <source>
        <dbReference type="EMBL" id="MBU5485129.1"/>
    </source>
</evidence>
<evidence type="ECO:0000256" key="3">
    <source>
        <dbReference type="ARBA" id="ARBA00022679"/>
    </source>
</evidence>